<feature type="domain" description="HTH arsR-type" evidence="5">
    <location>
        <begin position="6"/>
        <end position="102"/>
    </location>
</feature>
<keyword evidence="2" id="KW-0238">DNA-binding</keyword>
<dbReference type="Pfam" id="PF01022">
    <property type="entry name" value="HTH_5"/>
    <property type="match status" value="1"/>
</dbReference>
<keyword evidence="4" id="KW-1133">Transmembrane helix</keyword>
<evidence type="ECO:0000259" key="5">
    <source>
        <dbReference type="PROSITE" id="PS50987"/>
    </source>
</evidence>
<dbReference type="NCBIfam" id="NF033788">
    <property type="entry name" value="HTH_metalloreg"/>
    <property type="match status" value="1"/>
</dbReference>
<gene>
    <name evidence="6" type="ORF">A2Z21_07640</name>
</gene>
<dbReference type="SUPFAM" id="SSF46785">
    <property type="entry name" value="Winged helix' DNA-binding domain"/>
    <property type="match status" value="1"/>
</dbReference>
<protein>
    <recommendedName>
        <fullName evidence="5">HTH arsR-type domain-containing protein</fullName>
    </recommendedName>
</protein>
<reference evidence="6 7" key="1">
    <citation type="journal article" date="2016" name="Nat. Commun.">
        <title>Thousands of microbial genomes shed light on interconnected biogeochemical processes in an aquifer system.</title>
        <authorList>
            <person name="Anantharaman K."/>
            <person name="Brown C.T."/>
            <person name="Hug L.A."/>
            <person name="Sharon I."/>
            <person name="Castelle C.J."/>
            <person name="Probst A.J."/>
            <person name="Thomas B.C."/>
            <person name="Singh A."/>
            <person name="Wilkins M.J."/>
            <person name="Karaoz U."/>
            <person name="Brodie E.L."/>
            <person name="Williams K.H."/>
            <person name="Hubbard S.S."/>
            <person name="Banfield J.F."/>
        </authorList>
    </citation>
    <scope>NUCLEOTIDE SEQUENCE [LARGE SCALE GENOMIC DNA]</scope>
    <source>
        <strain evidence="7">RBG_16_55_9</strain>
    </source>
</reference>
<dbReference type="GO" id="GO:0003700">
    <property type="term" value="F:DNA-binding transcription factor activity"/>
    <property type="evidence" value="ECO:0007669"/>
    <property type="project" value="InterPro"/>
</dbReference>
<evidence type="ECO:0000256" key="4">
    <source>
        <dbReference type="SAM" id="Phobius"/>
    </source>
</evidence>
<keyword evidence="4" id="KW-0812">Transmembrane</keyword>
<name>A0A1F5V4D3_FRAXR</name>
<keyword evidence="4" id="KW-0472">Membrane</keyword>
<dbReference type="InterPro" id="IPR011991">
    <property type="entry name" value="ArsR-like_HTH"/>
</dbReference>
<keyword evidence="1" id="KW-0805">Transcription regulation</keyword>
<dbReference type="Proteomes" id="UP000179157">
    <property type="component" value="Unassembled WGS sequence"/>
</dbReference>
<dbReference type="PROSITE" id="PS50987">
    <property type="entry name" value="HTH_ARSR_2"/>
    <property type="match status" value="1"/>
</dbReference>
<evidence type="ECO:0000256" key="2">
    <source>
        <dbReference type="ARBA" id="ARBA00023125"/>
    </source>
</evidence>
<evidence type="ECO:0000256" key="3">
    <source>
        <dbReference type="ARBA" id="ARBA00023163"/>
    </source>
</evidence>
<dbReference type="SMART" id="SM00418">
    <property type="entry name" value="HTH_ARSR"/>
    <property type="match status" value="1"/>
</dbReference>
<feature type="transmembrane region" description="Helical" evidence="4">
    <location>
        <begin position="155"/>
        <end position="179"/>
    </location>
</feature>
<dbReference type="EMBL" id="MFGX01000002">
    <property type="protein sequence ID" value="OGF57761.1"/>
    <property type="molecule type" value="Genomic_DNA"/>
</dbReference>
<dbReference type="PANTHER" id="PTHR43132:SF8">
    <property type="entry name" value="HTH-TYPE TRANSCRIPTIONAL REGULATOR KMTR"/>
    <property type="match status" value="1"/>
</dbReference>
<dbReference type="InterPro" id="IPR051011">
    <property type="entry name" value="Metal_resp_trans_reg"/>
</dbReference>
<dbReference type="Gene3D" id="1.10.10.10">
    <property type="entry name" value="Winged helix-like DNA-binding domain superfamily/Winged helix DNA-binding domain"/>
    <property type="match status" value="1"/>
</dbReference>
<dbReference type="PANTHER" id="PTHR43132">
    <property type="entry name" value="ARSENICAL RESISTANCE OPERON REPRESSOR ARSR-RELATED"/>
    <property type="match status" value="1"/>
</dbReference>
<dbReference type="STRING" id="1817864.A2Z21_07640"/>
<proteinExistence type="predicted"/>
<feature type="transmembrane region" description="Helical" evidence="4">
    <location>
        <begin position="215"/>
        <end position="234"/>
    </location>
</feature>
<dbReference type="InterPro" id="IPR001845">
    <property type="entry name" value="HTH_ArsR_DNA-bd_dom"/>
</dbReference>
<evidence type="ECO:0000313" key="7">
    <source>
        <dbReference type="Proteomes" id="UP000179157"/>
    </source>
</evidence>
<organism evidence="6 7">
    <name type="scientific">Fraserbacteria sp. (strain RBG_16_55_9)</name>
    <dbReference type="NCBI Taxonomy" id="1817864"/>
    <lineage>
        <taxon>Bacteria</taxon>
        <taxon>Candidatus Fraseribacteriota</taxon>
    </lineage>
</organism>
<feature type="transmembrane region" description="Helical" evidence="4">
    <location>
        <begin position="240"/>
        <end position="257"/>
    </location>
</feature>
<accession>A0A1F5V4D3</accession>
<dbReference type="GO" id="GO:0003677">
    <property type="term" value="F:DNA binding"/>
    <property type="evidence" value="ECO:0007669"/>
    <property type="project" value="UniProtKB-KW"/>
</dbReference>
<dbReference type="InterPro" id="IPR036388">
    <property type="entry name" value="WH-like_DNA-bd_sf"/>
</dbReference>
<sequence>MDRGELKREANKLHARVCSIMSNPKRLEIIDLLSEGEKSVEELTQAMNILKANVSQHLALLRHYNIVVTRKEVGAMEWVPFLKFVHVLSFAFMSVPLFNLIAVNERARLGATMLYGVDRYLENVIGGLLLRCYSFQLTVLASGLALVFLQKLDLIGSWVLLAKFVLLLVIIGLHNYAYFSLQRPINRLLAQVNADPVPEEIAAQIRPLRARRKKLASVCLFLVLVIILLGLQVYVRFNPILTAVLIMAMALFAWRAYKSRVPYGWA</sequence>
<dbReference type="CDD" id="cd00090">
    <property type="entry name" value="HTH_ARSR"/>
    <property type="match status" value="1"/>
</dbReference>
<feature type="transmembrane region" description="Helical" evidence="4">
    <location>
        <begin position="84"/>
        <end position="103"/>
    </location>
</feature>
<evidence type="ECO:0000313" key="6">
    <source>
        <dbReference type="EMBL" id="OGF57761.1"/>
    </source>
</evidence>
<keyword evidence="3" id="KW-0804">Transcription</keyword>
<feature type="transmembrane region" description="Helical" evidence="4">
    <location>
        <begin position="124"/>
        <end position="149"/>
    </location>
</feature>
<dbReference type="InterPro" id="IPR036390">
    <property type="entry name" value="WH_DNA-bd_sf"/>
</dbReference>
<comment type="caution">
    <text evidence="6">The sequence shown here is derived from an EMBL/GenBank/DDBJ whole genome shotgun (WGS) entry which is preliminary data.</text>
</comment>
<dbReference type="AlphaFoldDB" id="A0A1F5V4D3"/>
<evidence type="ECO:0000256" key="1">
    <source>
        <dbReference type="ARBA" id="ARBA00023015"/>
    </source>
</evidence>